<name>A0A1W2GKY2_REIFA</name>
<proteinExistence type="predicted"/>
<accession>A0A1W2GKY2</accession>
<keyword evidence="2" id="KW-1185">Reference proteome</keyword>
<dbReference type="STRING" id="692418.SAMN04488029_3188"/>
<sequence length="77" mass="8621">MCLRAFHNLHLDLTVKSATENFLSLFATSARGNFSLQDALLSKNFGSTGSLHYFRAIHKVRAHASYMDVVLHASNRL</sequence>
<dbReference type="EMBL" id="FWYF01000003">
    <property type="protein sequence ID" value="SMD37008.1"/>
    <property type="molecule type" value="Genomic_DNA"/>
</dbReference>
<evidence type="ECO:0000313" key="1">
    <source>
        <dbReference type="EMBL" id="SMD37008.1"/>
    </source>
</evidence>
<reference evidence="1 2" key="1">
    <citation type="submission" date="2017-04" db="EMBL/GenBank/DDBJ databases">
        <authorList>
            <person name="Afonso C.L."/>
            <person name="Miller P.J."/>
            <person name="Scott M.A."/>
            <person name="Spackman E."/>
            <person name="Goraichik I."/>
            <person name="Dimitrov K.M."/>
            <person name="Suarez D.L."/>
            <person name="Swayne D.E."/>
        </authorList>
    </citation>
    <scope>NUCLEOTIDE SEQUENCE [LARGE SCALE GENOMIC DNA]</scope>
    <source>
        <strain evidence="1 2">DSM 26133</strain>
    </source>
</reference>
<gene>
    <name evidence="1" type="ORF">SAMN04488029_3188</name>
</gene>
<organism evidence="1 2">
    <name type="scientific">Reichenbachiella faecimaris</name>
    <dbReference type="NCBI Taxonomy" id="692418"/>
    <lineage>
        <taxon>Bacteria</taxon>
        <taxon>Pseudomonadati</taxon>
        <taxon>Bacteroidota</taxon>
        <taxon>Cytophagia</taxon>
        <taxon>Cytophagales</taxon>
        <taxon>Reichenbachiellaceae</taxon>
        <taxon>Reichenbachiella</taxon>
    </lineage>
</organism>
<dbReference type="Proteomes" id="UP000192472">
    <property type="component" value="Unassembled WGS sequence"/>
</dbReference>
<dbReference type="AlphaFoldDB" id="A0A1W2GKY2"/>
<evidence type="ECO:0000313" key="2">
    <source>
        <dbReference type="Proteomes" id="UP000192472"/>
    </source>
</evidence>
<protein>
    <submittedName>
        <fullName evidence="1">Uncharacterized protein</fullName>
    </submittedName>
</protein>